<proteinExistence type="predicted"/>
<organism evidence="1 2">
    <name type="scientific">Aetokthonos hydrillicola Thurmond2011</name>
    <dbReference type="NCBI Taxonomy" id="2712845"/>
    <lineage>
        <taxon>Bacteria</taxon>
        <taxon>Bacillati</taxon>
        <taxon>Cyanobacteriota</taxon>
        <taxon>Cyanophyceae</taxon>
        <taxon>Nostocales</taxon>
        <taxon>Hapalosiphonaceae</taxon>
        <taxon>Aetokthonos</taxon>
    </lineage>
</organism>
<sequence>MIQPKNVYRGHTIEKVGYGKRSVFMTIINEKEWSDITQLKVKAAIDVWIDQGIEPQQDN</sequence>
<dbReference type="EMBL" id="JAALHA020000012">
    <property type="protein sequence ID" value="MDR9897364.1"/>
    <property type="molecule type" value="Genomic_DNA"/>
</dbReference>
<gene>
    <name evidence="1" type="ORF">G7B40_022745</name>
</gene>
<dbReference type="RefSeq" id="WP_208341699.1">
    <property type="nucleotide sequence ID" value="NZ_CAWQFN010000008.1"/>
</dbReference>
<comment type="caution">
    <text evidence="1">The sequence shown here is derived from an EMBL/GenBank/DDBJ whole genome shotgun (WGS) entry which is preliminary data.</text>
</comment>
<evidence type="ECO:0000313" key="1">
    <source>
        <dbReference type="EMBL" id="MDR9897364.1"/>
    </source>
</evidence>
<reference evidence="2" key="1">
    <citation type="journal article" date="2021" name="Science">
        <title>Hunting the eagle killer: A cyanobacterial neurotoxin causes vacuolar myelinopathy.</title>
        <authorList>
            <person name="Breinlinger S."/>
            <person name="Phillips T.J."/>
            <person name="Haram B.N."/>
            <person name="Mares J."/>
            <person name="Martinez Yerena J.A."/>
            <person name="Hrouzek P."/>
            <person name="Sobotka R."/>
            <person name="Henderson W.M."/>
            <person name="Schmieder P."/>
            <person name="Williams S.M."/>
            <person name="Lauderdale J.D."/>
            <person name="Wilde H.D."/>
            <person name="Gerrin W."/>
            <person name="Kust A."/>
            <person name="Washington J.W."/>
            <person name="Wagner C."/>
            <person name="Geier B."/>
            <person name="Liebeke M."/>
            <person name="Enke H."/>
            <person name="Niedermeyer T.H.J."/>
            <person name="Wilde S.B."/>
        </authorList>
    </citation>
    <scope>NUCLEOTIDE SEQUENCE [LARGE SCALE GENOMIC DNA]</scope>
    <source>
        <strain evidence="2">Thurmond2011</strain>
    </source>
</reference>
<name>A0AAP5MBX3_9CYAN</name>
<accession>A0AAP5MBX3</accession>
<dbReference type="Proteomes" id="UP000667802">
    <property type="component" value="Unassembled WGS sequence"/>
</dbReference>
<evidence type="ECO:0000313" key="2">
    <source>
        <dbReference type="Proteomes" id="UP000667802"/>
    </source>
</evidence>
<protein>
    <submittedName>
        <fullName evidence="1">Uncharacterized protein</fullName>
    </submittedName>
</protein>
<dbReference type="AlphaFoldDB" id="A0AAP5MBX3"/>
<keyword evidence="2" id="KW-1185">Reference proteome</keyword>